<dbReference type="AlphaFoldDB" id="A0A150GFR4"/>
<feature type="region of interest" description="Disordered" evidence="1">
    <location>
        <begin position="122"/>
        <end position="149"/>
    </location>
</feature>
<organism evidence="2 3">
    <name type="scientific">Gonium pectorale</name>
    <name type="common">Green alga</name>
    <dbReference type="NCBI Taxonomy" id="33097"/>
    <lineage>
        <taxon>Eukaryota</taxon>
        <taxon>Viridiplantae</taxon>
        <taxon>Chlorophyta</taxon>
        <taxon>core chlorophytes</taxon>
        <taxon>Chlorophyceae</taxon>
        <taxon>CS clade</taxon>
        <taxon>Chlamydomonadales</taxon>
        <taxon>Volvocaceae</taxon>
        <taxon>Gonium</taxon>
    </lineage>
</organism>
<keyword evidence="3" id="KW-1185">Reference proteome</keyword>
<evidence type="ECO:0000313" key="3">
    <source>
        <dbReference type="Proteomes" id="UP000075714"/>
    </source>
</evidence>
<gene>
    <name evidence="2" type="ORF">GPECTOR_26g585</name>
</gene>
<name>A0A150GFR4_GONPE</name>
<comment type="caution">
    <text evidence="2">The sequence shown here is derived from an EMBL/GenBank/DDBJ whole genome shotgun (WGS) entry which is preliminary data.</text>
</comment>
<dbReference type="Proteomes" id="UP000075714">
    <property type="component" value="Unassembled WGS sequence"/>
</dbReference>
<dbReference type="EMBL" id="LSYV01000027">
    <property type="protein sequence ID" value="KXZ48682.1"/>
    <property type="molecule type" value="Genomic_DNA"/>
</dbReference>
<protein>
    <submittedName>
        <fullName evidence="2">Uncharacterized protein</fullName>
    </submittedName>
</protein>
<reference evidence="3" key="1">
    <citation type="journal article" date="2016" name="Nat. Commun.">
        <title>The Gonium pectorale genome demonstrates co-option of cell cycle regulation during the evolution of multicellularity.</title>
        <authorList>
            <person name="Hanschen E.R."/>
            <person name="Marriage T.N."/>
            <person name="Ferris P.J."/>
            <person name="Hamaji T."/>
            <person name="Toyoda A."/>
            <person name="Fujiyama A."/>
            <person name="Neme R."/>
            <person name="Noguchi H."/>
            <person name="Minakuchi Y."/>
            <person name="Suzuki M."/>
            <person name="Kawai-Toyooka H."/>
            <person name="Smith D.R."/>
            <person name="Sparks H."/>
            <person name="Anderson J."/>
            <person name="Bakaric R."/>
            <person name="Luria V."/>
            <person name="Karger A."/>
            <person name="Kirschner M.W."/>
            <person name="Durand P.M."/>
            <person name="Michod R.E."/>
            <person name="Nozaki H."/>
            <person name="Olson B.J."/>
        </authorList>
    </citation>
    <scope>NUCLEOTIDE SEQUENCE [LARGE SCALE GENOMIC DNA]</scope>
    <source>
        <strain evidence="3">NIES-2863</strain>
    </source>
</reference>
<feature type="compositionally biased region" description="Basic and acidic residues" evidence="1">
    <location>
        <begin position="131"/>
        <end position="142"/>
    </location>
</feature>
<evidence type="ECO:0000256" key="1">
    <source>
        <dbReference type="SAM" id="MobiDB-lite"/>
    </source>
</evidence>
<sequence>MILGFTSPAHLAALEYPPLERAVQSYRSMATELYELAGGSAGGLGGATLEQFIWALALGPGGRLCPRLAAALRDLYGKAHGGGSGAQREVAAAAGVARRCVELLSLRAPLLPDLEALAAAGVASESSGGEQRQELGHGEAGRGLRASPPPLTPQQWRLALSYRSYKKMMLWDYVLDYAVVVAAATSGTGVAAETRRREKVGG</sequence>
<proteinExistence type="predicted"/>
<accession>A0A150GFR4</accession>
<evidence type="ECO:0000313" key="2">
    <source>
        <dbReference type="EMBL" id="KXZ48682.1"/>
    </source>
</evidence>